<dbReference type="InterPro" id="IPR034364">
    <property type="entry name" value="PABP_RRM1"/>
</dbReference>
<evidence type="ECO:0000313" key="12">
    <source>
        <dbReference type="Proteomes" id="UP001249851"/>
    </source>
</evidence>
<sequence>MNPAPGAPNYPIASLYVGNLAADVTERVLFEKFSTVGAVLSIRVCRDVVTRRSMGFAYVNFQQPAAAERAISTMNLDLIRGRRCRIIWSRRDPFLRKSGVGNIFIKNLDKSIDHKALYDTFSAFGNILSCKIAQAQDGTSKGYGFVHFDTEEAAEDTIAKVNGMLLNDRKVFASKWMSRRERLEKLGNQPKKFTNVYIKNFGKDMDEERLRELAEEFGNVLSLKVVTGESGCSKGFGFVSYETPEQAQQAVTDLCGKEWNGKKLYAARAQKKAERQMDLKSQFEKKKSERISRYQRVNLYVKNLDDTIDDGRLREEFSAYGTITSAKVMMDDNHNSKGFGFVCFSSPKEATKAITGMNGRTLVSKPLYVALAQRKEERKAQLAAQHMQRIAGLRMQQAGQRPFFPTQMQQVRPRWQPTQAQQQVRPSGIEGIPGGGKVSRARGMRQVPPRGVPGQQSQPTEPGGAGQRLGMGQPPQVRRRPGGMQAQRQPFKFGQNVRKQPEGHPGTVAMQSQDPVQQAIHIPGREPLNSRELAAASPQEQKQIIWERLYPLIQSIHPDEAGKITDMMLDIDNAELLHMLESRKALAAKAHEVVSHGFDMLI</sequence>
<gene>
    <name evidence="11" type="ORF">P5673_017503</name>
</gene>
<dbReference type="CDD" id="cd12381">
    <property type="entry name" value="RRM4_I_PABPs"/>
    <property type="match status" value="1"/>
</dbReference>
<dbReference type="InterPro" id="IPR003954">
    <property type="entry name" value="RRM_euk-type"/>
</dbReference>
<evidence type="ECO:0000256" key="2">
    <source>
        <dbReference type="ARBA" id="ARBA00008557"/>
    </source>
</evidence>
<dbReference type="PROSITE" id="PS51309">
    <property type="entry name" value="PABC"/>
    <property type="match status" value="1"/>
</dbReference>
<comment type="subcellular location">
    <subcellularLocation>
        <location evidence="1 7">Cytoplasm</location>
    </subcellularLocation>
</comment>
<dbReference type="SMART" id="SM00517">
    <property type="entry name" value="PolyA"/>
    <property type="match status" value="1"/>
</dbReference>
<evidence type="ECO:0000256" key="3">
    <source>
        <dbReference type="ARBA" id="ARBA00022490"/>
    </source>
</evidence>
<dbReference type="Pfam" id="PF00658">
    <property type="entry name" value="MLLE"/>
    <property type="match status" value="1"/>
</dbReference>
<dbReference type="CDD" id="cd12378">
    <property type="entry name" value="RRM1_I_PABPs"/>
    <property type="match status" value="1"/>
</dbReference>
<dbReference type="Gene3D" id="3.30.70.330">
    <property type="match status" value="4"/>
</dbReference>
<dbReference type="InterPro" id="IPR012677">
    <property type="entry name" value="Nucleotide-bd_a/b_plait_sf"/>
</dbReference>
<keyword evidence="5 6" id="KW-0694">RNA-binding</keyword>
<dbReference type="SMART" id="SM00361">
    <property type="entry name" value="RRM_1"/>
    <property type="match status" value="3"/>
</dbReference>
<dbReference type="GO" id="GO:0005737">
    <property type="term" value="C:cytoplasm"/>
    <property type="evidence" value="ECO:0007669"/>
    <property type="project" value="UniProtKB-SubCell"/>
</dbReference>
<evidence type="ECO:0000256" key="5">
    <source>
        <dbReference type="ARBA" id="ARBA00022884"/>
    </source>
</evidence>
<evidence type="ECO:0000259" key="10">
    <source>
        <dbReference type="PROSITE" id="PS51309"/>
    </source>
</evidence>
<dbReference type="SMART" id="SM00360">
    <property type="entry name" value="RRM"/>
    <property type="match status" value="4"/>
</dbReference>
<feature type="domain" description="PABC" evidence="10">
    <location>
        <begin position="525"/>
        <end position="602"/>
    </location>
</feature>
<proteinExistence type="inferred from homology"/>
<feature type="domain" description="RRM" evidence="9">
    <location>
        <begin position="194"/>
        <end position="271"/>
    </location>
</feature>
<dbReference type="SUPFAM" id="SSF54928">
    <property type="entry name" value="RNA-binding domain, RBD"/>
    <property type="match status" value="2"/>
</dbReference>
<evidence type="ECO:0000256" key="8">
    <source>
        <dbReference type="SAM" id="MobiDB-lite"/>
    </source>
</evidence>
<evidence type="ECO:0000313" key="11">
    <source>
        <dbReference type="EMBL" id="KAK2559927.1"/>
    </source>
</evidence>
<reference evidence="11" key="1">
    <citation type="journal article" date="2023" name="G3 (Bethesda)">
        <title>Whole genome assembly and annotation of the endangered Caribbean coral Acropora cervicornis.</title>
        <authorList>
            <person name="Selwyn J.D."/>
            <person name="Vollmer S.V."/>
        </authorList>
    </citation>
    <scope>NUCLEOTIDE SEQUENCE</scope>
    <source>
        <strain evidence="11">K2</strain>
    </source>
</reference>
<evidence type="ECO:0000256" key="4">
    <source>
        <dbReference type="ARBA" id="ARBA00022737"/>
    </source>
</evidence>
<accession>A0AAD9QES5</accession>
<dbReference type="FunFam" id="3.30.70.330:FF:000003">
    <property type="entry name" value="Polyadenylate-binding protein"/>
    <property type="match status" value="1"/>
</dbReference>
<dbReference type="PANTHER" id="PTHR24012">
    <property type="entry name" value="RNA BINDING PROTEIN"/>
    <property type="match status" value="1"/>
</dbReference>
<comment type="function">
    <text evidence="7">Binds the poly(A) tail of mRNA.</text>
</comment>
<dbReference type="PROSITE" id="PS50102">
    <property type="entry name" value="RRM"/>
    <property type="match status" value="4"/>
</dbReference>
<dbReference type="FunFam" id="3.30.70.330:FF:000091">
    <property type="entry name" value="Polyadenylate-binding protein"/>
    <property type="match status" value="1"/>
</dbReference>
<feature type="domain" description="RRM" evidence="9">
    <location>
        <begin position="297"/>
        <end position="374"/>
    </location>
</feature>
<feature type="domain" description="RRM" evidence="9">
    <location>
        <begin position="13"/>
        <end position="91"/>
    </location>
</feature>
<reference evidence="11" key="2">
    <citation type="journal article" date="2023" name="Science">
        <title>Genomic signatures of disease resistance in endangered staghorn corals.</title>
        <authorList>
            <person name="Vollmer S.V."/>
            <person name="Selwyn J.D."/>
            <person name="Despard B.A."/>
            <person name="Roesel C.L."/>
        </authorList>
    </citation>
    <scope>NUCLEOTIDE SEQUENCE</scope>
    <source>
        <strain evidence="11">K2</strain>
    </source>
</reference>
<evidence type="ECO:0000259" key="9">
    <source>
        <dbReference type="PROSITE" id="PS50102"/>
    </source>
</evidence>
<protein>
    <recommendedName>
        <fullName evidence="7">Polyadenylate-binding protein</fullName>
        <shortName evidence="7">PABP</shortName>
    </recommendedName>
</protein>
<dbReference type="EMBL" id="JARQWQ010000038">
    <property type="protein sequence ID" value="KAK2559927.1"/>
    <property type="molecule type" value="Genomic_DNA"/>
</dbReference>
<dbReference type="NCBIfam" id="TIGR01628">
    <property type="entry name" value="PABP-1234"/>
    <property type="match status" value="1"/>
</dbReference>
<dbReference type="AlphaFoldDB" id="A0AAD9QES5"/>
<feature type="domain" description="RRM" evidence="9">
    <location>
        <begin position="101"/>
        <end position="178"/>
    </location>
</feature>
<dbReference type="Pfam" id="PF00076">
    <property type="entry name" value="RRM_1"/>
    <property type="match status" value="4"/>
</dbReference>
<dbReference type="SUPFAM" id="SSF63570">
    <property type="entry name" value="PABC (PABP) domain"/>
    <property type="match status" value="1"/>
</dbReference>
<dbReference type="InterPro" id="IPR006515">
    <property type="entry name" value="PABP_1234"/>
</dbReference>
<dbReference type="InterPro" id="IPR036053">
    <property type="entry name" value="PABP-dom"/>
</dbReference>
<organism evidence="11 12">
    <name type="scientific">Acropora cervicornis</name>
    <name type="common">Staghorn coral</name>
    <dbReference type="NCBI Taxonomy" id="6130"/>
    <lineage>
        <taxon>Eukaryota</taxon>
        <taxon>Metazoa</taxon>
        <taxon>Cnidaria</taxon>
        <taxon>Anthozoa</taxon>
        <taxon>Hexacorallia</taxon>
        <taxon>Scleractinia</taxon>
        <taxon>Astrocoeniina</taxon>
        <taxon>Acroporidae</taxon>
        <taxon>Acropora</taxon>
    </lineage>
</organism>
<dbReference type="InterPro" id="IPR000504">
    <property type="entry name" value="RRM_dom"/>
</dbReference>
<keyword evidence="3 7" id="KW-0963">Cytoplasm</keyword>
<dbReference type="FunFam" id="3.30.70.330:FF:000234">
    <property type="entry name" value="Polyadenylate-binding protein 5"/>
    <property type="match status" value="1"/>
</dbReference>
<keyword evidence="12" id="KW-1185">Reference proteome</keyword>
<dbReference type="InterPro" id="IPR045305">
    <property type="entry name" value="RRM2_I_PABPs"/>
</dbReference>
<dbReference type="InterPro" id="IPR002004">
    <property type="entry name" value="PABP_HYD_C"/>
</dbReference>
<comment type="similarity">
    <text evidence="2 7">Belongs to the polyadenylate-binding protein type-1 family.</text>
</comment>
<dbReference type="CDD" id="cd12379">
    <property type="entry name" value="RRM2_I_PABPs"/>
    <property type="match status" value="1"/>
</dbReference>
<comment type="caution">
    <text evidence="11">The sequence shown here is derived from an EMBL/GenBank/DDBJ whole genome shotgun (WGS) entry which is preliminary data.</text>
</comment>
<evidence type="ECO:0000256" key="7">
    <source>
        <dbReference type="RuleBase" id="RU362004"/>
    </source>
</evidence>
<dbReference type="Gene3D" id="1.10.1900.10">
    <property type="entry name" value="c-terminal domain of poly(a) binding protein"/>
    <property type="match status" value="1"/>
</dbReference>
<dbReference type="GO" id="GO:0003723">
    <property type="term" value="F:RNA binding"/>
    <property type="evidence" value="ECO:0007669"/>
    <property type="project" value="UniProtKB-UniRule"/>
</dbReference>
<evidence type="ECO:0000256" key="6">
    <source>
        <dbReference type="PROSITE-ProRule" id="PRU00176"/>
    </source>
</evidence>
<name>A0AAD9QES5_ACRCE</name>
<evidence type="ECO:0000256" key="1">
    <source>
        <dbReference type="ARBA" id="ARBA00004496"/>
    </source>
</evidence>
<feature type="region of interest" description="Disordered" evidence="8">
    <location>
        <begin position="417"/>
        <end position="512"/>
    </location>
</feature>
<dbReference type="Proteomes" id="UP001249851">
    <property type="component" value="Unassembled WGS sequence"/>
</dbReference>
<keyword evidence="4" id="KW-0677">Repeat</keyword>
<dbReference type="InterPro" id="IPR035979">
    <property type="entry name" value="RBD_domain_sf"/>
</dbReference>